<proteinExistence type="inferred from homology"/>
<evidence type="ECO:0000313" key="4">
    <source>
        <dbReference type="EMBL" id="SUN67341.1"/>
    </source>
</evidence>
<dbReference type="AlphaFoldDB" id="A0A2X2M089"/>
<protein>
    <submittedName>
        <fullName evidence="2">Phd_YefM</fullName>
    </submittedName>
</protein>
<evidence type="ECO:0000313" key="5">
    <source>
        <dbReference type="Proteomes" id="UP000250200"/>
    </source>
</evidence>
<dbReference type="InterPro" id="IPR036165">
    <property type="entry name" value="YefM-like_sf"/>
</dbReference>
<dbReference type="EMBL" id="UHEW01000008">
    <property type="protein sequence ID" value="SUN67341.1"/>
    <property type="molecule type" value="Genomic_DNA"/>
</dbReference>
<evidence type="ECO:0000313" key="2">
    <source>
        <dbReference type="EMBL" id="SQA18405.1"/>
    </source>
</evidence>
<dbReference type="RefSeq" id="WP_000428054.1">
    <property type="nucleotide sequence ID" value="NZ_CAACXY010000011.1"/>
</dbReference>
<sequence length="82" mass="9442">MENIVPVSDMRYYNQTLSDVSVGSQVILTRNGKAEYAVVDIEEWRRTKATLRLFEELQKGYRSLANEKAYTPDELAERLGVD</sequence>
<dbReference type="SUPFAM" id="SSF143120">
    <property type="entry name" value="YefM-like"/>
    <property type="match status" value="1"/>
</dbReference>
<reference evidence="5 6" key="1">
    <citation type="submission" date="2018-06" db="EMBL/GenBank/DDBJ databases">
        <authorList>
            <consortium name="Pathogen Informatics"/>
            <person name="Doyle S."/>
        </authorList>
    </citation>
    <scope>NUCLEOTIDE SEQUENCE [LARGE SCALE GENOMIC DNA]</scope>
    <source>
        <strain evidence="2 5">NCTC8181</strain>
        <strain evidence="3 6">NCTC9828</strain>
    </source>
</reference>
<evidence type="ECO:0000313" key="3">
    <source>
        <dbReference type="EMBL" id="SUN67319.1"/>
    </source>
</evidence>
<gene>
    <name evidence="2" type="ORF">NCTC8181_01453</name>
    <name evidence="3" type="ORF">NCTC9828_02358</name>
    <name evidence="4" type="ORF">NCTC9828_02380</name>
</gene>
<dbReference type="Proteomes" id="UP000250200">
    <property type="component" value="Unassembled WGS sequence"/>
</dbReference>
<dbReference type="EMBL" id="UAVB01000001">
    <property type="protein sequence ID" value="SQA18405.1"/>
    <property type="molecule type" value="Genomic_DNA"/>
</dbReference>
<evidence type="ECO:0000313" key="6">
    <source>
        <dbReference type="Proteomes" id="UP000255140"/>
    </source>
</evidence>
<dbReference type="Proteomes" id="UP000255140">
    <property type="component" value="Unassembled WGS sequence"/>
</dbReference>
<accession>A0A2X2M089</accession>
<organism evidence="2 5">
    <name type="scientific">Streptococcus agalactiae</name>
    <dbReference type="NCBI Taxonomy" id="1311"/>
    <lineage>
        <taxon>Bacteria</taxon>
        <taxon>Bacillati</taxon>
        <taxon>Bacillota</taxon>
        <taxon>Bacilli</taxon>
        <taxon>Lactobacillales</taxon>
        <taxon>Streptococcaceae</taxon>
        <taxon>Streptococcus</taxon>
    </lineage>
</organism>
<dbReference type="EMBL" id="UHEW01000006">
    <property type="protein sequence ID" value="SUN67319.1"/>
    <property type="molecule type" value="Genomic_DNA"/>
</dbReference>
<name>A0A2X2M089_STRAG</name>
<comment type="similarity">
    <text evidence="1">Belongs to the phD/YefM antitoxin family.</text>
</comment>
<evidence type="ECO:0000256" key="1">
    <source>
        <dbReference type="ARBA" id="ARBA00009981"/>
    </source>
</evidence>
<comment type="caution">
    <text evidence="2">The sequence shown here is derived from an EMBL/GenBank/DDBJ whole genome shotgun (WGS) entry which is preliminary data.</text>
</comment>